<dbReference type="InterPro" id="IPR011531">
    <property type="entry name" value="HCO3_transpt-like_TM_dom"/>
</dbReference>
<keyword evidence="14" id="KW-0804">Transcription</keyword>
<evidence type="ECO:0000256" key="12">
    <source>
        <dbReference type="ARBA" id="ARBA00023125"/>
    </source>
</evidence>
<dbReference type="CDD" id="cd06916">
    <property type="entry name" value="NR_DBD_like"/>
    <property type="match status" value="1"/>
</dbReference>
<dbReference type="GO" id="GO:0043565">
    <property type="term" value="F:sequence-specific DNA binding"/>
    <property type="evidence" value="ECO:0007669"/>
    <property type="project" value="InterPro"/>
</dbReference>
<keyword evidence="16" id="KW-0539">Nucleus</keyword>
<dbReference type="InterPro" id="IPR013088">
    <property type="entry name" value="Znf_NHR/GATA"/>
</dbReference>
<dbReference type="PRINTS" id="PR01232">
    <property type="entry name" value="NAHCO3TRSPRT"/>
</dbReference>
<dbReference type="GO" id="GO:0008509">
    <property type="term" value="F:monoatomic anion transmembrane transporter activity"/>
    <property type="evidence" value="ECO:0007669"/>
    <property type="project" value="InterPro"/>
</dbReference>
<feature type="region of interest" description="Disordered" evidence="18">
    <location>
        <begin position="202"/>
        <end position="237"/>
    </location>
</feature>
<feature type="transmembrane region" description="Helical" evidence="17">
    <location>
        <begin position="471"/>
        <end position="489"/>
    </location>
</feature>
<feature type="transmembrane region" description="Helical" evidence="17">
    <location>
        <begin position="740"/>
        <end position="759"/>
    </location>
</feature>
<accession>A0AA36D0D2</accession>
<dbReference type="GO" id="GO:0016323">
    <property type="term" value="C:basolateral plasma membrane"/>
    <property type="evidence" value="ECO:0007669"/>
    <property type="project" value="UniProtKB-SubCell"/>
</dbReference>
<feature type="transmembrane region" description="Helical" evidence="17">
    <location>
        <begin position="866"/>
        <end position="892"/>
    </location>
</feature>
<keyword evidence="12" id="KW-0238">DNA-binding</keyword>
<evidence type="ECO:0000256" key="14">
    <source>
        <dbReference type="ARBA" id="ARBA00023163"/>
    </source>
</evidence>
<dbReference type="GO" id="GO:0003700">
    <property type="term" value="F:DNA-binding transcription factor activity"/>
    <property type="evidence" value="ECO:0007669"/>
    <property type="project" value="InterPro"/>
</dbReference>
<evidence type="ECO:0000256" key="9">
    <source>
        <dbReference type="ARBA" id="ARBA00022989"/>
    </source>
</evidence>
<dbReference type="SUPFAM" id="SSF57716">
    <property type="entry name" value="Glucocorticoid receptor-like (DNA-binding domain)"/>
    <property type="match status" value="1"/>
</dbReference>
<protein>
    <recommendedName>
        <fullName evidence="17">Anion exchange protein</fullName>
    </recommendedName>
</protein>
<keyword evidence="3 17" id="KW-0813">Transport</keyword>
<evidence type="ECO:0000313" key="20">
    <source>
        <dbReference type="EMBL" id="CAJ0577537.1"/>
    </source>
</evidence>
<evidence type="ECO:0000256" key="15">
    <source>
        <dbReference type="ARBA" id="ARBA00023170"/>
    </source>
</evidence>
<name>A0AA36D0D2_9BILA</name>
<dbReference type="FunFam" id="1.10.287.570:FF:000001">
    <property type="entry name" value="Anion exchange protein"/>
    <property type="match status" value="1"/>
</dbReference>
<evidence type="ECO:0000259" key="19">
    <source>
        <dbReference type="PROSITE" id="PS51030"/>
    </source>
</evidence>
<dbReference type="GO" id="GO:0008270">
    <property type="term" value="F:zinc ion binding"/>
    <property type="evidence" value="ECO:0007669"/>
    <property type="project" value="UniProtKB-KW"/>
</dbReference>
<feature type="non-terminal residue" evidence="20">
    <location>
        <position position="1283"/>
    </location>
</feature>
<dbReference type="InterPro" id="IPR003024">
    <property type="entry name" value="Na/HCO3_transpt"/>
</dbReference>
<dbReference type="PANTHER" id="PTHR11453:SF36">
    <property type="entry name" value="ANION EXCHANGE PROTEIN"/>
    <property type="match status" value="1"/>
</dbReference>
<dbReference type="Pfam" id="PF00105">
    <property type="entry name" value="zf-C4"/>
    <property type="match status" value="1"/>
</dbReference>
<comment type="subcellular location">
    <subcellularLocation>
        <location evidence="1">Basolateral cell membrane</location>
        <topology evidence="1">Multi-pass membrane protein</topology>
    </subcellularLocation>
    <subcellularLocation>
        <location evidence="17">Membrane</location>
        <topology evidence="17">Multi-pass membrane protein</topology>
    </subcellularLocation>
</comment>
<keyword evidence="11 17" id="KW-0406">Ion transport</keyword>
<evidence type="ECO:0000256" key="10">
    <source>
        <dbReference type="ARBA" id="ARBA00023015"/>
    </source>
</evidence>
<feature type="transmembrane region" description="Helical" evidence="17">
    <location>
        <begin position="655"/>
        <end position="672"/>
    </location>
</feature>
<keyword evidence="5 17" id="KW-0812">Transmembrane</keyword>
<evidence type="ECO:0000256" key="16">
    <source>
        <dbReference type="ARBA" id="ARBA00023242"/>
    </source>
</evidence>
<feature type="compositionally biased region" description="Basic and acidic residues" evidence="18">
    <location>
        <begin position="1062"/>
        <end position="1071"/>
    </location>
</feature>
<dbReference type="Gene3D" id="3.30.50.10">
    <property type="entry name" value="Erythroid Transcription Factor GATA-1, subunit A"/>
    <property type="match status" value="1"/>
</dbReference>
<keyword evidence="9 17" id="KW-1133">Transmembrane helix</keyword>
<keyword evidence="7" id="KW-0863">Zinc-finger</keyword>
<evidence type="ECO:0000256" key="2">
    <source>
        <dbReference type="ARBA" id="ARBA00010993"/>
    </source>
</evidence>
<dbReference type="PRINTS" id="PR00047">
    <property type="entry name" value="STROIDFINGER"/>
</dbReference>
<organism evidence="20 21">
    <name type="scientific">Mesorhabditis spiculigera</name>
    <dbReference type="NCBI Taxonomy" id="96644"/>
    <lineage>
        <taxon>Eukaryota</taxon>
        <taxon>Metazoa</taxon>
        <taxon>Ecdysozoa</taxon>
        <taxon>Nematoda</taxon>
        <taxon>Chromadorea</taxon>
        <taxon>Rhabditida</taxon>
        <taxon>Rhabditina</taxon>
        <taxon>Rhabditomorpha</taxon>
        <taxon>Rhabditoidea</taxon>
        <taxon>Rhabditidae</taxon>
        <taxon>Mesorhabditinae</taxon>
        <taxon>Mesorhabditis</taxon>
    </lineage>
</organism>
<dbReference type="Pfam" id="PF00955">
    <property type="entry name" value="HCO3_cotransp"/>
    <property type="match status" value="1"/>
</dbReference>
<keyword evidence="15" id="KW-0675">Receptor</keyword>
<evidence type="ECO:0000256" key="11">
    <source>
        <dbReference type="ARBA" id="ARBA00023065"/>
    </source>
</evidence>
<evidence type="ECO:0000256" key="5">
    <source>
        <dbReference type="ARBA" id="ARBA00022692"/>
    </source>
</evidence>
<feature type="compositionally biased region" description="Basic and acidic residues" evidence="18">
    <location>
        <begin position="217"/>
        <end position="227"/>
    </location>
</feature>
<dbReference type="PROSITE" id="PS51030">
    <property type="entry name" value="NUCLEAR_REC_DBD_2"/>
    <property type="match status" value="1"/>
</dbReference>
<feature type="transmembrane region" description="Helical" evidence="17">
    <location>
        <begin position="779"/>
        <end position="796"/>
    </location>
</feature>
<dbReference type="SMART" id="SM00399">
    <property type="entry name" value="ZnF_C4"/>
    <property type="match status" value="1"/>
</dbReference>
<evidence type="ECO:0000256" key="7">
    <source>
        <dbReference type="ARBA" id="ARBA00022771"/>
    </source>
</evidence>
<feature type="transmembrane region" description="Helical" evidence="17">
    <location>
        <begin position="526"/>
        <end position="551"/>
    </location>
</feature>
<feature type="domain" description="Nuclear receptor" evidence="19">
    <location>
        <begin position="1123"/>
        <end position="1199"/>
    </location>
</feature>
<evidence type="ECO:0000256" key="17">
    <source>
        <dbReference type="RuleBase" id="RU362035"/>
    </source>
</evidence>
<evidence type="ECO:0000256" key="1">
    <source>
        <dbReference type="ARBA" id="ARBA00004554"/>
    </source>
</evidence>
<dbReference type="GO" id="GO:0005452">
    <property type="term" value="F:solute:inorganic anion antiporter activity"/>
    <property type="evidence" value="ECO:0007669"/>
    <property type="project" value="InterPro"/>
</dbReference>
<feature type="transmembrane region" description="Helical" evidence="17">
    <location>
        <begin position="692"/>
        <end position="710"/>
    </location>
</feature>
<evidence type="ECO:0000256" key="13">
    <source>
        <dbReference type="ARBA" id="ARBA00023136"/>
    </source>
</evidence>
<feature type="transmembrane region" description="Helical" evidence="17">
    <location>
        <begin position="558"/>
        <end position="576"/>
    </location>
</feature>
<reference evidence="20" key="1">
    <citation type="submission" date="2023-06" db="EMBL/GenBank/DDBJ databases">
        <authorList>
            <person name="Delattre M."/>
        </authorList>
    </citation>
    <scope>NUCLEOTIDE SEQUENCE</scope>
    <source>
        <strain evidence="20">AF72</strain>
    </source>
</reference>
<feature type="region of interest" description="Disordered" evidence="18">
    <location>
        <begin position="1048"/>
        <end position="1080"/>
    </location>
</feature>
<evidence type="ECO:0000256" key="18">
    <source>
        <dbReference type="SAM" id="MobiDB-lite"/>
    </source>
</evidence>
<keyword evidence="13 17" id="KW-0472">Membrane</keyword>
<dbReference type="InterPro" id="IPR003020">
    <property type="entry name" value="HCO3_transpt_euk"/>
</dbReference>
<dbReference type="PANTHER" id="PTHR11453">
    <property type="entry name" value="ANION EXCHANGE PROTEIN"/>
    <property type="match status" value="1"/>
</dbReference>
<dbReference type="Gene3D" id="1.10.287.570">
    <property type="entry name" value="Helical hairpin bin"/>
    <property type="match status" value="1"/>
</dbReference>
<evidence type="ECO:0000313" key="21">
    <source>
        <dbReference type="Proteomes" id="UP001177023"/>
    </source>
</evidence>
<dbReference type="Proteomes" id="UP001177023">
    <property type="component" value="Unassembled WGS sequence"/>
</dbReference>
<sequence length="1283" mass="143491">MGDVKGPEGSKKSMWQQMDEIREDRESRKRRMSKRRESIELCNLGPGARVMFLLKESDEPPSLFTEMAELQKDGWRESARWVKFEEVVEQGGNRWSKPHVATLSLHALFQLRSCLINGSMIFDMPQIDLPSIVDALLDNWMDAGDVDPSDRDELIEILNRPHVHQYEQAKRNGSAGEQGGFLNAVRSISDIGKSFSHGKNLGKLGSGEGHGTNLELPKVDSAPHDISKNGSSSDVSSKGNVHFMKKLPPGVEAGNVLIGECEFLQRHIAAFIRLKTATVLGDISEVNVPTRFIFILLGPTGHEAQYHEIGRAIATLMSDEVFHDVAYKARNRDDIIDGVDEFLDQATVLPPGEWDPKIRIDPPTKIPSQEQRKHVGQELLFDNSALQQMTKGKEDEEEDGHGNDPALKRTGKPFGGLIADIKRKLPHYWSDYTDSMNLQCFATICFMYFALLAPIVTFGGLLEEATHQRMAAMENIFGGAICGVVYHLFSGQPLTIIGSTGPVLVFETIVFDMSTKLGIQYLSFRFWIHVWIAFLLFVMVVTDASSLVSYITRFTEESFATLIAVIFIYEAIMKLWKIKGQLDNINYSRDVMEGVCNCVGTNAHYEKAVERIQKEHLAVAYNSTHIDYSTATLQNCRDVFGTFEGPQCYPLYDKLLMSILLALGTFFIAIKLKRCKNACYFPSYVRQVASDFAVIFAIVIMTAVDMFVGINTPKLNVPHTFKPTWDGRGWLVTPFDGNPWWTAPFALLPALLACILIFMDQQITAVIVNRKENKLKKGCGYHLDLLVLAGLILLVGWLGLPVYVAATVLSINHINSLRVESQSKAPGEVSQFIGVREQRVTGVVTFLIIGLSVFVTKWLGHIPMPVLYGVFLYMGIAALGGIQLWDRILLLIMPMKYQPDTIYIRHVPIKKIHLFTFFQILCLALLWTVKSIKSTSILFPVMLVIMVGVRKAMERLFTANDLKYLDDPMPDFHLRKREDLKRRQSEGEAVDIETNDEHQTTIRAVKTEAHLHIPTASGNVIKIPLAAIQEPSHQINISKEVNSSGMWKHISSRDSKSSLQKDVPKDGKVKETPSNVATPEEDEDAIMIKVIRPSPHSSNMNLEKTETEPLLKEKEEKDEPKACFECAVCGASAKGFHFGAFTCEGCKSFFGRTSLRKERPLMCRAGGSCDVQGENRTACKACRYEKCLRAGMSPMNSRFGRRSKYFKVSAALSVSRFSSQRDDPPLTPSSCPSTSDAPSTVLSPPSALLPHQSLSSIFPPAPVYQMLVYRNLLQHIFALPKLP</sequence>
<feature type="transmembrane region" description="Helical" evidence="17">
    <location>
        <begin position="441"/>
        <end position="462"/>
    </location>
</feature>
<feature type="compositionally biased region" description="Low complexity" evidence="18">
    <location>
        <begin position="228"/>
        <end position="237"/>
    </location>
</feature>
<keyword evidence="21" id="KW-1185">Reference proteome</keyword>
<dbReference type="EMBL" id="CATQJA010002651">
    <property type="protein sequence ID" value="CAJ0577537.1"/>
    <property type="molecule type" value="Genomic_DNA"/>
</dbReference>
<evidence type="ECO:0000256" key="8">
    <source>
        <dbReference type="ARBA" id="ARBA00022833"/>
    </source>
</evidence>
<keyword evidence="10" id="KW-0805">Transcription regulation</keyword>
<dbReference type="PROSITE" id="PS00031">
    <property type="entry name" value="NUCLEAR_REC_DBD_1"/>
    <property type="match status" value="1"/>
</dbReference>
<dbReference type="NCBIfam" id="TIGR00834">
    <property type="entry name" value="ae"/>
    <property type="match status" value="1"/>
</dbReference>
<gene>
    <name evidence="20" type="ORF">MSPICULIGERA_LOCUS15809</name>
</gene>
<keyword evidence="6" id="KW-0479">Metal-binding</keyword>
<dbReference type="PRINTS" id="PR01231">
    <property type="entry name" value="HCO3TRNSPORT"/>
</dbReference>
<comment type="similarity">
    <text evidence="2 17">Belongs to the anion exchanger (TC 2.A.31) family.</text>
</comment>
<evidence type="ECO:0000256" key="6">
    <source>
        <dbReference type="ARBA" id="ARBA00022723"/>
    </source>
</evidence>
<keyword evidence="8" id="KW-0862">Zinc</keyword>
<dbReference type="Gene3D" id="3.40.930.10">
    <property type="entry name" value="Mannitol-specific EII, Chain A"/>
    <property type="match status" value="1"/>
</dbReference>
<dbReference type="Pfam" id="PF07565">
    <property type="entry name" value="Band_3_cyto"/>
    <property type="match status" value="1"/>
</dbReference>
<dbReference type="GO" id="GO:0008510">
    <property type="term" value="F:sodium:bicarbonate symporter activity"/>
    <property type="evidence" value="ECO:0007669"/>
    <property type="project" value="TreeGrafter"/>
</dbReference>
<comment type="caution">
    <text evidence="20">The sequence shown here is derived from an EMBL/GenBank/DDBJ whole genome shotgun (WGS) entry which is preliminary data.</text>
</comment>
<keyword evidence="4" id="KW-1003">Cell membrane</keyword>
<feature type="transmembrane region" description="Helical" evidence="17">
    <location>
        <begin position="840"/>
        <end position="860"/>
    </location>
</feature>
<dbReference type="SUPFAM" id="SSF55804">
    <property type="entry name" value="Phoshotransferase/anion transport protein"/>
    <property type="match status" value="1"/>
</dbReference>
<proteinExistence type="inferred from homology"/>
<dbReference type="InterPro" id="IPR016152">
    <property type="entry name" value="PTrfase/Anion_transptr"/>
</dbReference>
<feature type="compositionally biased region" description="Basic and acidic residues" evidence="18">
    <location>
        <begin position="1"/>
        <end position="11"/>
    </location>
</feature>
<evidence type="ECO:0000256" key="4">
    <source>
        <dbReference type="ARBA" id="ARBA00022475"/>
    </source>
</evidence>
<feature type="region of interest" description="Disordered" evidence="18">
    <location>
        <begin position="1218"/>
        <end position="1243"/>
    </location>
</feature>
<dbReference type="InterPro" id="IPR013769">
    <property type="entry name" value="Band3_cytoplasmic_dom"/>
</dbReference>
<feature type="region of interest" description="Disordered" evidence="18">
    <location>
        <begin position="1"/>
        <end position="35"/>
    </location>
</feature>
<evidence type="ECO:0000256" key="3">
    <source>
        <dbReference type="ARBA" id="ARBA00022448"/>
    </source>
</evidence>
<dbReference type="GO" id="GO:0051453">
    <property type="term" value="P:regulation of intracellular pH"/>
    <property type="evidence" value="ECO:0007669"/>
    <property type="project" value="TreeGrafter"/>
</dbReference>
<dbReference type="InterPro" id="IPR001628">
    <property type="entry name" value="Znf_hrmn_rcpt"/>
</dbReference>
<feature type="region of interest" description="Disordered" evidence="18">
    <location>
        <begin position="389"/>
        <end position="410"/>
    </location>
</feature>